<evidence type="ECO:0000256" key="10">
    <source>
        <dbReference type="SAM" id="Phobius"/>
    </source>
</evidence>
<dbReference type="InterPro" id="IPR011527">
    <property type="entry name" value="ABC1_TM_dom"/>
</dbReference>
<feature type="transmembrane region" description="Helical" evidence="10">
    <location>
        <begin position="51"/>
        <end position="75"/>
    </location>
</feature>
<comment type="similarity">
    <text evidence="8">Belongs to the ABC transporter superfamily. ABCB family. Heavy Metal importer (TC 3.A.1.210) subfamily.</text>
</comment>
<keyword evidence="6 10" id="KW-1133">Transmembrane helix</keyword>
<feature type="transmembrane region" description="Helical" evidence="10">
    <location>
        <begin position="160"/>
        <end position="184"/>
    </location>
</feature>
<dbReference type="PANTHER" id="PTHR24221">
    <property type="entry name" value="ATP-BINDING CASSETTE SUB-FAMILY B"/>
    <property type="match status" value="1"/>
</dbReference>
<evidence type="ECO:0000256" key="6">
    <source>
        <dbReference type="ARBA" id="ARBA00022989"/>
    </source>
</evidence>
<feature type="compositionally biased region" description="Polar residues" evidence="9">
    <location>
        <begin position="1046"/>
        <end position="1067"/>
    </location>
</feature>
<dbReference type="PANTHER" id="PTHR24221:SF648">
    <property type="entry name" value="ABC-TYPE TRANSPORTER ATR1"/>
    <property type="match status" value="1"/>
</dbReference>
<evidence type="ECO:0000256" key="2">
    <source>
        <dbReference type="ARBA" id="ARBA00022448"/>
    </source>
</evidence>
<feature type="transmembrane region" description="Helical" evidence="10">
    <location>
        <begin position="87"/>
        <end position="108"/>
    </location>
</feature>
<feature type="compositionally biased region" description="Polar residues" evidence="9">
    <location>
        <begin position="226"/>
        <end position="238"/>
    </location>
</feature>
<feature type="transmembrane region" description="Helical" evidence="10">
    <location>
        <begin position="427"/>
        <end position="451"/>
    </location>
</feature>
<comment type="subcellular location">
    <subcellularLocation>
        <location evidence="1">Membrane</location>
        <topology evidence="1">Multi-pass membrane protein</topology>
    </subcellularLocation>
</comment>
<dbReference type="SMART" id="SM00382">
    <property type="entry name" value="AAA"/>
    <property type="match status" value="1"/>
</dbReference>
<protein>
    <submittedName>
        <fullName evidence="13">ABC transporter</fullName>
    </submittedName>
</protein>
<dbReference type="InterPro" id="IPR036640">
    <property type="entry name" value="ABC1_TM_sf"/>
</dbReference>
<dbReference type="PROSITE" id="PS50929">
    <property type="entry name" value="ABC_TM1F"/>
    <property type="match status" value="1"/>
</dbReference>
<keyword evidence="4" id="KW-0547">Nucleotide-binding</keyword>
<dbReference type="InterPro" id="IPR027417">
    <property type="entry name" value="P-loop_NTPase"/>
</dbReference>
<evidence type="ECO:0000313" key="13">
    <source>
        <dbReference type="EMBL" id="EKD05392.1"/>
    </source>
</evidence>
<keyword evidence="5" id="KW-0067">ATP-binding</keyword>
<dbReference type="PROSITE" id="PS00211">
    <property type="entry name" value="ABC_TRANSPORTER_1"/>
    <property type="match status" value="1"/>
</dbReference>
<feature type="compositionally biased region" description="Basic and acidic residues" evidence="9">
    <location>
        <begin position="1028"/>
        <end position="1042"/>
    </location>
</feature>
<evidence type="ECO:0000259" key="11">
    <source>
        <dbReference type="PROSITE" id="PS50893"/>
    </source>
</evidence>
<feature type="compositionally biased region" description="Basic and acidic residues" evidence="9">
    <location>
        <begin position="1143"/>
        <end position="1165"/>
    </location>
</feature>
<feature type="region of interest" description="Disordered" evidence="9">
    <location>
        <begin position="880"/>
        <end position="1165"/>
    </location>
</feature>
<dbReference type="AlphaFoldDB" id="K1W0P2"/>
<keyword evidence="7 10" id="KW-0472">Membrane</keyword>
<reference evidence="13 14" key="1">
    <citation type="journal article" date="2012" name="Eukaryot. Cell">
        <title>Genome sequence of the Trichosporon asahii environmental strain CBS 8904.</title>
        <authorList>
            <person name="Yang R.Y."/>
            <person name="Li H.T."/>
            <person name="Zhu H."/>
            <person name="Zhou G.P."/>
            <person name="Wang M."/>
            <person name="Wang L."/>
        </authorList>
    </citation>
    <scope>NUCLEOTIDE SEQUENCE [LARGE SCALE GENOMIC DNA]</scope>
    <source>
        <strain evidence="13 14">CBS 8904</strain>
    </source>
</reference>
<evidence type="ECO:0000256" key="5">
    <source>
        <dbReference type="ARBA" id="ARBA00022840"/>
    </source>
</evidence>
<dbReference type="SUPFAM" id="SSF90123">
    <property type="entry name" value="ABC transporter transmembrane region"/>
    <property type="match status" value="1"/>
</dbReference>
<evidence type="ECO:0000256" key="1">
    <source>
        <dbReference type="ARBA" id="ARBA00004141"/>
    </source>
</evidence>
<dbReference type="InterPro" id="IPR003593">
    <property type="entry name" value="AAA+_ATPase"/>
</dbReference>
<dbReference type="FunFam" id="3.40.50.300:FF:000287">
    <property type="entry name" value="Multidrug ABC transporter ATP-binding protein"/>
    <property type="match status" value="1"/>
</dbReference>
<dbReference type="InParanoid" id="K1W0P2"/>
<dbReference type="EMBL" id="AMBO01000092">
    <property type="protein sequence ID" value="EKD05392.1"/>
    <property type="molecule type" value="Genomic_DNA"/>
</dbReference>
<dbReference type="HOGENOM" id="CLU_000604_6_4_1"/>
<gene>
    <name evidence="13" type="ORF">A1Q2_00294</name>
</gene>
<dbReference type="PROSITE" id="PS50893">
    <property type="entry name" value="ABC_TRANSPORTER_2"/>
    <property type="match status" value="1"/>
</dbReference>
<dbReference type="InterPro" id="IPR003439">
    <property type="entry name" value="ABC_transporter-like_ATP-bd"/>
</dbReference>
<dbReference type="InterPro" id="IPR017871">
    <property type="entry name" value="ABC_transporter-like_CS"/>
</dbReference>
<feature type="region of interest" description="Disordered" evidence="9">
    <location>
        <begin position="219"/>
        <end position="238"/>
    </location>
</feature>
<accession>K1W0P2</accession>
<evidence type="ECO:0000259" key="12">
    <source>
        <dbReference type="PROSITE" id="PS50929"/>
    </source>
</evidence>
<feature type="transmembrane region" description="Helical" evidence="10">
    <location>
        <begin position="120"/>
        <end position="140"/>
    </location>
</feature>
<evidence type="ECO:0000256" key="4">
    <source>
        <dbReference type="ARBA" id="ARBA00022741"/>
    </source>
</evidence>
<feature type="compositionally biased region" description="Basic and acidic residues" evidence="9">
    <location>
        <begin position="984"/>
        <end position="996"/>
    </location>
</feature>
<dbReference type="SUPFAM" id="SSF52540">
    <property type="entry name" value="P-loop containing nucleoside triphosphate hydrolases"/>
    <property type="match status" value="1"/>
</dbReference>
<feature type="transmembrane region" description="Helical" evidence="10">
    <location>
        <begin position="305"/>
        <end position="329"/>
    </location>
</feature>
<dbReference type="Proteomes" id="UP000006757">
    <property type="component" value="Unassembled WGS sequence"/>
</dbReference>
<dbReference type="InterPro" id="IPR039421">
    <property type="entry name" value="Type_1_exporter"/>
</dbReference>
<feature type="transmembrane region" description="Helical" evidence="10">
    <location>
        <begin position="457"/>
        <end position="478"/>
    </location>
</feature>
<dbReference type="Pfam" id="PF00664">
    <property type="entry name" value="ABC_membrane"/>
    <property type="match status" value="1"/>
</dbReference>
<evidence type="ECO:0000256" key="8">
    <source>
        <dbReference type="ARBA" id="ARBA00024363"/>
    </source>
</evidence>
<feature type="compositionally biased region" description="Low complexity" evidence="9">
    <location>
        <begin position="1095"/>
        <end position="1107"/>
    </location>
</feature>
<dbReference type="Pfam" id="PF00005">
    <property type="entry name" value="ABC_tran"/>
    <property type="match status" value="1"/>
</dbReference>
<evidence type="ECO:0000313" key="14">
    <source>
        <dbReference type="Proteomes" id="UP000006757"/>
    </source>
</evidence>
<dbReference type="GO" id="GO:0140359">
    <property type="term" value="F:ABC-type transporter activity"/>
    <property type="evidence" value="ECO:0007669"/>
    <property type="project" value="InterPro"/>
</dbReference>
<evidence type="ECO:0000256" key="9">
    <source>
        <dbReference type="SAM" id="MobiDB-lite"/>
    </source>
</evidence>
<dbReference type="CDD" id="cd03253">
    <property type="entry name" value="ABCC_ATM1_transporter"/>
    <property type="match status" value="1"/>
</dbReference>
<feature type="compositionally biased region" description="Basic residues" evidence="9">
    <location>
        <begin position="891"/>
        <end position="906"/>
    </location>
</feature>
<keyword evidence="2" id="KW-0813">Transport</keyword>
<name>K1W0P2_TRIAC</name>
<dbReference type="FunCoup" id="K1W0P2">
    <property type="interactions" value="60"/>
</dbReference>
<dbReference type="OrthoDB" id="6500128at2759"/>
<dbReference type="CDD" id="cd18583">
    <property type="entry name" value="ABC_6TM_HMT1"/>
    <property type="match status" value="1"/>
</dbReference>
<feature type="domain" description="ABC transmembrane type-1" evidence="12">
    <location>
        <begin position="367"/>
        <end position="600"/>
    </location>
</feature>
<feature type="compositionally biased region" description="Polar residues" evidence="9">
    <location>
        <begin position="1082"/>
        <end position="1092"/>
    </location>
</feature>
<sequence>MHHALEILHVVTPCVTLLPAIALAFPPATPPAAPEGVRAITVKTVAPRRSLILTVLCFIAVTFFAEGVVLILDLLTSPYRPHAGEHARWWVLSSAWWVVGGLSSYALAALCSEWRLRWGSYWLIVLALLGFGLEVPNLVLSVRREISIPYDNADKLWSILVLPTSCLRLLAFPILIALVLSPIVRYEPASESTGLLTAGIEAPGNGGSVYGTFDAESNADAASSSTQPTEQGTAQASSSAQVLPHHLSHAKSGGDATPVLSSSKKPIKITKQLGQKKEEIQGLSWQAFMSRLWKLWPHLWPSTSLPLQLAVAACVVILLFTSFIVNPAVPNVFGEFVRRLARVSNGRPGPSIWTPFVFWIGLKWIQGNGGLAIVQNLLWIPVQQNADREMQMLLFNHLLNLSLSFHTTRNTGEVLKILDRGSSINNLLHTLLFSAVPTVLDIVVACTIFYFLYGPYLATYIAFFMTIYVVFSVVFTGYRTKLRRLAVDKDVRTRGIASDMLANWESVKNFTSEHREANRYHESILSYQETEGQVLRSFSLLNLGQAWIMSMGLLTGSLIIANRVLRGEADVGDFSAFLAYLSQVFGPLDRLGTLYRVLNQNATDAEKLFQLLGQPTEIKDKPGAKDLVVTDGVIEFDNVHFSYHGREGVTNALRGVSFRIGKGESLALVGESGAGKSTILRLLYRFYDIDSGTIRIDGQDISQVTQKSLRRAIGIVPQDSVLWNDTIGANIAYGKEGATDEEVIAAAKAARMHDRIMSFPEGYETKVGERGVRLSGGEKQRVSLARMFLKSPTILVLDEATSALDTETEREIQKAIADLSRGRSSLSIAHRLSTIINSDQIVVMKDGLVEEHGSYGHLMDLDGHFASMWRKQIHTEAEMVAAAEGDEKRSLKSSKSKGSMKSKSSGKSKEAETLKPTSIIEKDDAEPSAAPTTSFPADDDDETYIPRASPPSTVHEEDDDTPKADFPTLEEATDAKVGPSTPAKKPESTKESKDVAEPESYADAIKSTPPAAPKATTQFPGSNDDDEPAAKENPAKKPEGKKAGSKASSVQSTPKRNDSAAGQSPNTGFPGASFPGVRDSGDWSSSSPTQRADTPPHSSSPLQPSSPDEQPEGGKRRKRLSSIRAFARRMSDKEVPILSRSSSTREPRGSTDTGRESLDKKKGKD</sequence>
<keyword evidence="14" id="KW-1185">Reference proteome</keyword>
<keyword evidence="3 10" id="KW-0812">Transmembrane</keyword>
<evidence type="ECO:0000256" key="3">
    <source>
        <dbReference type="ARBA" id="ARBA00022692"/>
    </source>
</evidence>
<dbReference type="GO" id="GO:0016887">
    <property type="term" value="F:ATP hydrolysis activity"/>
    <property type="evidence" value="ECO:0007669"/>
    <property type="project" value="InterPro"/>
</dbReference>
<organism evidence="13 14">
    <name type="scientific">Trichosporon asahii var. asahii (strain CBS 8904)</name>
    <name type="common">Yeast</name>
    <dbReference type="NCBI Taxonomy" id="1220162"/>
    <lineage>
        <taxon>Eukaryota</taxon>
        <taxon>Fungi</taxon>
        <taxon>Dikarya</taxon>
        <taxon>Basidiomycota</taxon>
        <taxon>Agaricomycotina</taxon>
        <taxon>Tremellomycetes</taxon>
        <taxon>Trichosporonales</taxon>
        <taxon>Trichosporonaceae</taxon>
        <taxon>Trichosporon</taxon>
    </lineage>
</organism>
<dbReference type="GO" id="GO:0016020">
    <property type="term" value="C:membrane"/>
    <property type="evidence" value="ECO:0007669"/>
    <property type="project" value="UniProtKB-SubCell"/>
</dbReference>
<evidence type="ECO:0000256" key="7">
    <source>
        <dbReference type="ARBA" id="ARBA00023136"/>
    </source>
</evidence>
<dbReference type="STRING" id="1220162.K1W0P2"/>
<dbReference type="GO" id="GO:0005524">
    <property type="term" value="F:ATP binding"/>
    <property type="evidence" value="ECO:0007669"/>
    <property type="project" value="UniProtKB-KW"/>
</dbReference>
<dbReference type="Gene3D" id="1.20.1560.10">
    <property type="entry name" value="ABC transporter type 1, transmembrane domain"/>
    <property type="match status" value="1"/>
</dbReference>
<dbReference type="OMA" id="LEYKVMV"/>
<comment type="caution">
    <text evidence="13">The sequence shown here is derived from an EMBL/GenBank/DDBJ whole genome shotgun (WGS) entry which is preliminary data.</text>
</comment>
<dbReference type="eggNOG" id="KOG0056">
    <property type="taxonomic scope" value="Eukaryota"/>
</dbReference>
<proteinExistence type="inferred from homology"/>
<feature type="domain" description="ABC transporter" evidence="11">
    <location>
        <begin position="634"/>
        <end position="871"/>
    </location>
</feature>
<dbReference type="Gene3D" id="3.40.50.300">
    <property type="entry name" value="P-loop containing nucleotide triphosphate hydrolases"/>
    <property type="match status" value="1"/>
</dbReference>
<feature type="transmembrane region" description="Helical" evidence="10">
    <location>
        <begin position="546"/>
        <end position="565"/>
    </location>
</feature>